<accession>A0ABX0Q3C0</accession>
<feature type="transmembrane region" description="Helical" evidence="2">
    <location>
        <begin position="20"/>
        <end position="37"/>
    </location>
</feature>
<evidence type="ECO:0008006" key="5">
    <source>
        <dbReference type="Google" id="ProtNLM"/>
    </source>
</evidence>
<keyword evidence="2" id="KW-0812">Transmembrane</keyword>
<dbReference type="RefSeq" id="WP_167123709.1">
    <property type="nucleotide sequence ID" value="NZ_JAAQQR010000002.1"/>
</dbReference>
<evidence type="ECO:0000256" key="1">
    <source>
        <dbReference type="SAM" id="MobiDB-lite"/>
    </source>
</evidence>
<name>A0ABX0Q3C0_9GAMM</name>
<keyword evidence="2" id="KW-0472">Membrane</keyword>
<dbReference type="EMBL" id="JAAQQR010000002">
    <property type="protein sequence ID" value="NID04236.1"/>
    <property type="molecule type" value="Genomic_DNA"/>
</dbReference>
<protein>
    <recommendedName>
        <fullName evidence="5">LemA protein</fullName>
    </recommendedName>
</protein>
<proteinExistence type="predicted"/>
<keyword evidence="2" id="KW-1133">Transmembrane helix</keyword>
<gene>
    <name evidence="3" type="ORF">HBF26_05020</name>
</gene>
<keyword evidence="4" id="KW-1185">Reference proteome</keyword>
<feature type="region of interest" description="Disordered" evidence="1">
    <location>
        <begin position="173"/>
        <end position="195"/>
    </location>
</feature>
<sequence>MEVWICRVDWPGAISVFKDVVVAIAAGVTAVVAARGFSRWRAEDQGKADFDLARRALKALFTYKLEFARARSPVLWVAELIVSPGDDDHETKAKALARAYGRRLEPLRAAAVNLETIQTEVEGLWGAEAGKAVQRVLRTYVVLTSSIDAVIANARSGGEDFRADRDFGREMRENVSASGTPEPRNPSSGRHNSSLSQEIEDAVHGCAIVLRSKLPRP</sequence>
<organism evidence="3 4">
    <name type="scientific">Luteibacter jiangsuensis</name>
    <dbReference type="NCBI Taxonomy" id="637577"/>
    <lineage>
        <taxon>Bacteria</taxon>
        <taxon>Pseudomonadati</taxon>
        <taxon>Pseudomonadota</taxon>
        <taxon>Gammaproteobacteria</taxon>
        <taxon>Lysobacterales</taxon>
        <taxon>Rhodanobacteraceae</taxon>
        <taxon>Luteibacter</taxon>
    </lineage>
</organism>
<evidence type="ECO:0000256" key="2">
    <source>
        <dbReference type="SAM" id="Phobius"/>
    </source>
</evidence>
<comment type="caution">
    <text evidence="3">The sequence shown here is derived from an EMBL/GenBank/DDBJ whole genome shotgun (WGS) entry which is preliminary data.</text>
</comment>
<feature type="compositionally biased region" description="Polar residues" evidence="1">
    <location>
        <begin position="175"/>
        <end position="195"/>
    </location>
</feature>
<reference evidence="3 4" key="1">
    <citation type="journal article" date="2011" name="Curr. Microbiol.">
        <title>Luteibacter jiangsuensis sp. nov.: a methamidophos-degrading bacterium isolated from a methamidophos-manufacturing factory.</title>
        <authorList>
            <person name="Wang L."/>
            <person name="Wang G.L."/>
            <person name="Li S.P."/>
            <person name="Jiang J.D."/>
        </authorList>
    </citation>
    <scope>NUCLEOTIDE SEQUENCE [LARGE SCALE GENOMIC DNA]</scope>
    <source>
        <strain evidence="3 4">CGMCC 1.10133</strain>
    </source>
</reference>
<dbReference type="Proteomes" id="UP001429601">
    <property type="component" value="Unassembled WGS sequence"/>
</dbReference>
<evidence type="ECO:0000313" key="3">
    <source>
        <dbReference type="EMBL" id="NID04236.1"/>
    </source>
</evidence>
<evidence type="ECO:0000313" key="4">
    <source>
        <dbReference type="Proteomes" id="UP001429601"/>
    </source>
</evidence>